<sequence>MALDGVVADALFWTIKVAQYGTSAVFLLFLSHKLLMLLVYPYVTRKEPVAGVLPQPRPFVSVQLPCFNESAVIRRVIDSACGMDWPKDRFEVHVLDDSNDETTAIAQDAAAYWRSMGVECRVIRRPMRTGYKAGALQWDIDQEVHGESQFFPVFDADFAPAADWLQTAMAYFYDADGTDKTDISMVQGRWTYLNANANLLTRLQEVVLSGHFFIEQVFRSRTGRPWNFNGTAGVWRRAAIAAVGGWEHDTIVEDSDLSIKCFDAGFRGVFVRDLHAPSELPTSIADYRSQQTRWIKGFGQLFAKKAAGAFTSSNTSLVHKVEFFFHTLPSLCYAATVIFQLYFPLAVFVNVSFSWAWLGVNLGALAIFWGFYTLTLYRTLGFWRGLAAQWRIPGVMVLCWGMAPLLATAFVQGLFSSDATFTRTPKRAATADESSSRAAHSVPSASESAGPSVSGGIQAPPPEAAVVTTSAMTAAAAVAVSAGEEGAPVDAALPAAVAVSAVDEGAPVDAAVPPVPPHREDSAAATAATSGVAYHTLSAHTQTTATSGASGVDSDETRSPASSSASVRASGPSYFTTKLSPLPLVEAAMAGWSSFAVVAAVFGLAGAPVHEDWTSGVLWLSAVLVFCTGSAVGLGWNSVGALAGMARGLGGDAAAAAARLGRRGAAAGAPDSAATLAGETATAGTAVA</sequence>
<comment type="caution">
    <text evidence="1">The sequence shown here is derived from an EMBL/GenBank/DDBJ whole genome shotgun (WGS) entry which is preliminary data.</text>
</comment>
<proteinExistence type="predicted"/>
<name>A0ACC3CDR8_PYRYE</name>
<accession>A0ACC3CDR8</accession>
<keyword evidence="2" id="KW-1185">Reference proteome</keyword>
<evidence type="ECO:0000313" key="2">
    <source>
        <dbReference type="Proteomes" id="UP000798662"/>
    </source>
</evidence>
<dbReference type="Proteomes" id="UP000798662">
    <property type="component" value="Chromosome 3"/>
</dbReference>
<gene>
    <name evidence="1" type="ORF">I4F81_010595</name>
</gene>
<organism evidence="1 2">
    <name type="scientific">Pyropia yezoensis</name>
    <name type="common">Susabi-nori</name>
    <name type="synonym">Porphyra yezoensis</name>
    <dbReference type="NCBI Taxonomy" id="2788"/>
    <lineage>
        <taxon>Eukaryota</taxon>
        <taxon>Rhodophyta</taxon>
        <taxon>Bangiophyceae</taxon>
        <taxon>Bangiales</taxon>
        <taxon>Bangiaceae</taxon>
        <taxon>Pyropia</taxon>
    </lineage>
</organism>
<evidence type="ECO:0000313" key="1">
    <source>
        <dbReference type="EMBL" id="KAK1868100.1"/>
    </source>
</evidence>
<dbReference type="EMBL" id="CM020620">
    <property type="protein sequence ID" value="KAK1868100.1"/>
    <property type="molecule type" value="Genomic_DNA"/>
</dbReference>
<protein>
    <submittedName>
        <fullName evidence="1">Uncharacterized protein</fullName>
    </submittedName>
</protein>
<reference evidence="1" key="1">
    <citation type="submission" date="2019-11" db="EMBL/GenBank/DDBJ databases">
        <title>Nori genome reveals adaptations in red seaweeds to the harsh intertidal environment.</title>
        <authorList>
            <person name="Wang D."/>
            <person name="Mao Y."/>
        </authorList>
    </citation>
    <scope>NUCLEOTIDE SEQUENCE</scope>
    <source>
        <tissue evidence="1">Gametophyte</tissue>
    </source>
</reference>